<proteinExistence type="predicted"/>
<dbReference type="RefSeq" id="WP_344235561.1">
    <property type="nucleotide sequence ID" value="NZ_BAAAHH010000001.1"/>
</dbReference>
<comment type="caution">
    <text evidence="2">The sequence shown here is derived from an EMBL/GenBank/DDBJ whole genome shotgun (WGS) entry which is preliminary data.</text>
</comment>
<dbReference type="Gene3D" id="3.40.50.300">
    <property type="entry name" value="P-loop containing nucleotide triphosphate hydrolases"/>
    <property type="match status" value="1"/>
</dbReference>
<feature type="region of interest" description="Disordered" evidence="1">
    <location>
        <begin position="1"/>
        <end position="31"/>
    </location>
</feature>
<dbReference type="EMBL" id="BAAAHH010000001">
    <property type="protein sequence ID" value="GAA0936127.1"/>
    <property type="molecule type" value="Genomic_DNA"/>
</dbReference>
<protein>
    <recommendedName>
        <fullName evidence="4">Phage terminase large subunit-like protein</fullName>
    </recommendedName>
</protein>
<sequence>MAKKLGEADRPKVKASARTKPAKGSRPGTIEAKRLFLRAVQNGRTTREAMAEVGYSEKSYEYWRKSDETFRREVDLIRQIRANQNNVSRGEKADSFEEFRREYLNTETFPHQQRWIDAIEGREPRDLHSAMVYEPGDEQFVLINTPPEFSKSMTLTIDYVTYRICKDPNERVIIVSATQELAKKFVYAIKQRLTHPTYSKLQLAFAPADGFNGPNAVWQSTMVYLDGEARDGVEKDPNIEALGMGGQIYGSRATLIVCDDILTLRNAHQWESQRSWINQEVLTRIGPGGTLLVVGTRVGAVDLYKVLRDPDNYPDGESPWTYLSQPAVLEYAEDPEDWVTLWPKSDRPWVGSKDPRDTTPDADGLYPRWSGRHLAKRRKSIGDERIWALVYQQQEVGEESIFPPAAVRGCINGARTVGVLRGDNKFHHRPEGMQGLYVICSMDPAMAGETATIAYAVDMKTGDRWVLEPHRMKAPTPEQIRELIYAWTDKYKPSKWVIEKNAFQLFLTRDAQIRDYLAVRGCAMVEHYSGNNKIDPDFGVASLAPLFTEKKIRLPSSHNHEGMKALVEQLVTWRPGVKGSKLVQDLPMALWFAELQAREVMDQALGRTKSHQQSRFLPRYRQRQQRLALVQGMESWAS</sequence>
<feature type="compositionally biased region" description="Basic and acidic residues" evidence="1">
    <location>
        <begin position="1"/>
        <end position="12"/>
    </location>
</feature>
<reference evidence="2 3" key="1">
    <citation type="journal article" date="2019" name="Int. J. Syst. Evol. Microbiol.">
        <title>The Global Catalogue of Microorganisms (GCM) 10K type strain sequencing project: providing services to taxonomists for standard genome sequencing and annotation.</title>
        <authorList>
            <consortium name="The Broad Institute Genomics Platform"/>
            <consortium name="The Broad Institute Genome Sequencing Center for Infectious Disease"/>
            <person name="Wu L."/>
            <person name="Ma J."/>
        </authorList>
    </citation>
    <scope>NUCLEOTIDE SEQUENCE [LARGE SCALE GENOMIC DNA]</scope>
    <source>
        <strain evidence="2 3">JCM 10696</strain>
    </source>
</reference>
<dbReference type="Gene3D" id="3.30.420.240">
    <property type="match status" value="1"/>
</dbReference>
<evidence type="ECO:0000256" key="1">
    <source>
        <dbReference type="SAM" id="MobiDB-lite"/>
    </source>
</evidence>
<evidence type="ECO:0000313" key="3">
    <source>
        <dbReference type="Proteomes" id="UP001500665"/>
    </source>
</evidence>
<organism evidence="2 3">
    <name type="scientific">Actinocorallia libanotica</name>
    <dbReference type="NCBI Taxonomy" id="46162"/>
    <lineage>
        <taxon>Bacteria</taxon>
        <taxon>Bacillati</taxon>
        <taxon>Actinomycetota</taxon>
        <taxon>Actinomycetes</taxon>
        <taxon>Streptosporangiales</taxon>
        <taxon>Thermomonosporaceae</taxon>
        <taxon>Actinocorallia</taxon>
    </lineage>
</organism>
<keyword evidence="3" id="KW-1185">Reference proteome</keyword>
<dbReference type="Proteomes" id="UP001500665">
    <property type="component" value="Unassembled WGS sequence"/>
</dbReference>
<evidence type="ECO:0008006" key="4">
    <source>
        <dbReference type="Google" id="ProtNLM"/>
    </source>
</evidence>
<gene>
    <name evidence="2" type="ORF">GCM10009550_01670</name>
</gene>
<dbReference type="InterPro" id="IPR027417">
    <property type="entry name" value="P-loop_NTPase"/>
</dbReference>
<name>A0ABN1Q1M4_9ACTN</name>
<accession>A0ABN1Q1M4</accession>
<feature type="compositionally biased region" description="Basic residues" evidence="1">
    <location>
        <begin position="13"/>
        <end position="23"/>
    </location>
</feature>
<evidence type="ECO:0000313" key="2">
    <source>
        <dbReference type="EMBL" id="GAA0936127.1"/>
    </source>
</evidence>